<dbReference type="GO" id="GO:0045454">
    <property type="term" value="P:cell redox homeostasis"/>
    <property type="evidence" value="ECO:0007669"/>
    <property type="project" value="TreeGrafter"/>
</dbReference>
<evidence type="ECO:0000256" key="2">
    <source>
        <dbReference type="ARBA" id="ARBA00022448"/>
    </source>
</evidence>
<feature type="domain" description="Thioredoxin" evidence="7">
    <location>
        <begin position="33"/>
        <end position="139"/>
    </location>
</feature>
<dbReference type="InterPro" id="IPR005746">
    <property type="entry name" value="Thioredoxin"/>
</dbReference>
<dbReference type="RefSeq" id="WP_326924461.1">
    <property type="nucleotide sequence ID" value="NZ_CP087164.1"/>
</dbReference>
<evidence type="ECO:0000256" key="3">
    <source>
        <dbReference type="ARBA" id="ARBA00022982"/>
    </source>
</evidence>
<dbReference type="EMBL" id="CP087164">
    <property type="protein sequence ID" value="UGS38421.1"/>
    <property type="molecule type" value="Genomic_DNA"/>
</dbReference>
<keyword evidence="5" id="KW-0676">Redox-active center</keyword>
<dbReference type="PANTHER" id="PTHR45663:SF11">
    <property type="entry name" value="GEO12009P1"/>
    <property type="match status" value="1"/>
</dbReference>
<dbReference type="PANTHER" id="PTHR45663">
    <property type="entry name" value="GEO12009P1"/>
    <property type="match status" value="1"/>
</dbReference>
<dbReference type="KEGG" id="sbae:DSM104329_04849"/>
<name>A0A9E6Y2U7_9ACTN</name>
<organism evidence="8 9">
    <name type="scientific">Capillimicrobium parvum</name>
    <dbReference type="NCBI Taxonomy" id="2884022"/>
    <lineage>
        <taxon>Bacteria</taxon>
        <taxon>Bacillati</taxon>
        <taxon>Actinomycetota</taxon>
        <taxon>Thermoleophilia</taxon>
        <taxon>Solirubrobacterales</taxon>
        <taxon>Capillimicrobiaceae</taxon>
        <taxon>Capillimicrobium</taxon>
    </lineage>
</organism>
<dbReference type="GO" id="GO:0005829">
    <property type="term" value="C:cytosol"/>
    <property type="evidence" value="ECO:0007669"/>
    <property type="project" value="TreeGrafter"/>
</dbReference>
<evidence type="ECO:0000256" key="6">
    <source>
        <dbReference type="NCBIfam" id="TIGR01068"/>
    </source>
</evidence>
<gene>
    <name evidence="8" type="ORF">DSM104329_04849</name>
</gene>
<dbReference type="CDD" id="cd02947">
    <property type="entry name" value="TRX_family"/>
    <property type="match status" value="1"/>
</dbReference>
<dbReference type="InterPro" id="IPR013766">
    <property type="entry name" value="Thioredoxin_domain"/>
</dbReference>
<dbReference type="Gene3D" id="2.30.30.380">
    <property type="entry name" value="Zn-finger domain of Sec23/24"/>
    <property type="match status" value="1"/>
</dbReference>
<dbReference type="PRINTS" id="PR00421">
    <property type="entry name" value="THIOREDOXIN"/>
</dbReference>
<dbReference type="InterPro" id="IPR017937">
    <property type="entry name" value="Thioredoxin_CS"/>
</dbReference>
<dbReference type="SUPFAM" id="SSF52833">
    <property type="entry name" value="Thioredoxin-like"/>
    <property type="match status" value="1"/>
</dbReference>
<dbReference type="FunFam" id="3.40.30.10:FF:000001">
    <property type="entry name" value="Thioredoxin"/>
    <property type="match status" value="1"/>
</dbReference>
<keyword evidence="9" id="KW-1185">Reference proteome</keyword>
<comment type="similarity">
    <text evidence="1">Belongs to the thioredoxin family.</text>
</comment>
<dbReference type="PROSITE" id="PS00194">
    <property type="entry name" value="THIOREDOXIN_1"/>
    <property type="match status" value="1"/>
</dbReference>
<sequence length="141" mass="15185">MAAIIRCPHCQTRNRVGPTASGHPRCANCHHDLPWVVDAGDADFEAEVAASVPVVTDFWAPWCGPCRMISPVLEALAAEHAGHLKVVKVNVDENPSLAQRFGAMSIPLLVVLRDGQEVDRIVGALPRRALEERLGPVLAQG</sequence>
<dbReference type="Gene3D" id="3.40.30.10">
    <property type="entry name" value="Glutaredoxin"/>
    <property type="match status" value="1"/>
</dbReference>
<keyword evidence="2" id="KW-0813">Transport</keyword>
<dbReference type="InterPro" id="IPR036249">
    <property type="entry name" value="Thioredoxin-like_sf"/>
</dbReference>
<evidence type="ECO:0000259" key="7">
    <source>
        <dbReference type="PROSITE" id="PS51352"/>
    </source>
</evidence>
<dbReference type="PROSITE" id="PS51352">
    <property type="entry name" value="THIOREDOXIN_2"/>
    <property type="match status" value="1"/>
</dbReference>
<evidence type="ECO:0000256" key="1">
    <source>
        <dbReference type="ARBA" id="ARBA00008987"/>
    </source>
</evidence>
<dbReference type="Pfam" id="PF00085">
    <property type="entry name" value="Thioredoxin"/>
    <property type="match status" value="1"/>
</dbReference>
<evidence type="ECO:0000256" key="5">
    <source>
        <dbReference type="ARBA" id="ARBA00023284"/>
    </source>
</evidence>
<keyword evidence="3" id="KW-0249">Electron transport</keyword>
<dbReference type="GO" id="GO:0015035">
    <property type="term" value="F:protein-disulfide reductase activity"/>
    <property type="evidence" value="ECO:0007669"/>
    <property type="project" value="UniProtKB-UniRule"/>
</dbReference>
<evidence type="ECO:0000256" key="4">
    <source>
        <dbReference type="ARBA" id="ARBA00023157"/>
    </source>
</evidence>
<keyword evidence="4" id="KW-1015">Disulfide bond</keyword>
<reference evidence="8" key="1">
    <citation type="journal article" date="2022" name="Int. J. Syst. Evol. Microbiol.">
        <title>Pseudomonas aegrilactucae sp. nov. and Pseudomonas morbosilactucae sp. nov., pathogens causing bacterial rot of lettuce in Japan.</title>
        <authorList>
            <person name="Sawada H."/>
            <person name="Fujikawa T."/>
            <person name="Satou M."/>
        </authorList>
    </citation>
    <scope>NUCLEOTIDE SEQUENCE</scope>
    <source>
        <strain evidence="8">0166_1</strain>
    </source>
</reference>
<accession>A0A9E6Y2U7</accession>
<proteinExistence type="inferred from homology"/>
<evidence type="ECO:0000313" key="8">
    <source>
        <dbReference type="EMBL" id="UGS38421.1"/>
    </source>
</evidence>
<dbReference type="Proteomes" id="UP001162834">
    <property type="component" value="Chromosome"/>
</dbReference>
<protein>
    <recommendedName>
        <fullName evidence="6">Thioredoxin</fullName>
    </recommendedName>
</protein>
<dbReference type="NCBIfam" id="TIGR01068">
    <property type="entry name" value="thioredoxin"/>
    <property type="match status" value="1"/>
</dbReference>
<evidence type="ECO:0000313" key="9">
    <source>
        <dbReference type="Proteomes" id="UP001162834"/>
    </source>
</evidence>
<dbReference type="AlphaFoldDB" id="A0A9E6Y2U7"/>